<dbReference type="EMBL" id="JAANBB010000639">
    <property type="protein sequence ID" value="KAF7537356.1"/>
    <property type="molecule type" value="Genomic_DNA"/>
</dbReference>
<name>A0A9P5GT85_9HYPO</name>
<evidence type="ECO:0000313" key="1">
    <source>
        <dbReference type="EMBL" id="KAF7537356.1"/>
    </source>
</evidence>
<dbReference type="AlphaFoldDB" id="A0A9P5GT85"/>
<accession>A0A9P5GT85</accession>
<evidence type="ECO:0008006" key="3">
    <source>
        <dbReference type="Google" id="ProtNLM"/>
    </source>
</evidence>
<protein>
    <recommendedName>
        <fullName evidence="3">Phosphoglycerate mutase</fullName>
    </recommendedName>
</protein>
<organism evidence="1 2">
    <name type="scientific">Cylindrodendrum hubeiense</name>
    <dbReference type="NCBI Taxonomy" id="595255"/>
    <lineage>
        <taxon>Eukaryota</taxon>
        <taxon>Fungi</taxon>
        <taxon>Dikarya</taxon>
        <taxon>Ascomycota</taxon>
        <taxon>Pezizomycotina</taxon>
        <taxon>Sordariomycetes</taxon>
        <taxon>Hypocreomycetidae</taxon>
        <taxon>Hypocreales</taxon>
        <taxon>Nectriaceae</taxon>
        <taxon>Cylindrodendrum</taxon>
    </lineage>
</organism>
<keyword evidence="2" id="KW-1185">Reference proteome</keyword>
<dbReference type="OrthoDB" id="496981at2759"/>
<proteinExistence type="predicted"/>
<comment type="caution">
    <text evidence="1">The sequence shown here is derived from an EMBL/GenBank/DDBJ whole genome shotgun (WGS) entry which is preliminary data.</text>
</comment>
<gene>
    <name evidence="1" type="ORF">G7Z17_g12870</name>
</gene>
<evidence type="ECO:0000313" key="2">
    <source>
        <dbReference type="Proteomes" id="UP000722485"/>
    </source>
</evidence>
<dbReference type="Gene3D" id="3.40.50.1240">
    <property type="entry name" value="Phosphoglycerate mutase-like"/>
    <property type="match status" value="1"/>
</dbReference>
<dbReference type="Proteomes" id="UP000722485">
    <property type="component" value="Unassembled WGS sequence"/>
</dbReference>
<dbReference type="InterPro" id="IPR029033">
    <property type="entry name" value="His_PPase_superfam"/>
</dbReference>
<sequence length="183" mass="20782">MTKANPPPNKPDLLILSSTTRSRESTWCVLRSLHCNSLAPVKTDIEVWSDLQEAHDTVCDEGLVPDDSSVKFPRIDPTASDGGWEYVTYGSGDATARAERVRQRVKRLSGSYRNIFLITHGSFITFLVKGEKFEIDEWRSYRFASEWEVEEARHDFNCDTYVEQDYGPTLLLPTSVVDDKVST</sequence>
<reference evidence="1" key="1">
    <citation type="submission" date="2020-03" db="EMBL/GenBank/DDBJ databases">
        <title>Draft Genome Sequence of Cylindrodendrum hubeiense.</title>
        <authorList>
            <person name="Buettner E."/>
            <person name="Kellner H."/>
        </authorList>
    </citation>
    <scope>NUCLEOTIDE SEQUENCE</scope>
    <source>
        <strain evidence="1">IHI 201604</strain>
    </source>
</reference>
<dbReference type="SUPFAM" id="SSF53254">
    <property type="entry name" value="Phosphoglycerate mutase-like"/>
    <property type="match status" value="1"/>
</dbReference>